<evidence type="ECO:0000313" key="2">
    <source>
        <dbReference type="EMBL" id="TRM68058.1"/>
    </source>
</evidence>
<dbReference type="InterPro" id="IPR035979">
    <property type="entry name" value="RBD_domain_sf"/>
</dbReference>
<feature type="region of interest" description="Disordered" evidence="1">
    <location>
        <begin position="1"/>
        <end position="40"/>
    </location>
</feature>
<dbReference type="Gene3D" id="3.30.70.330">
    <property type="match status" value="1"/>
</dbReference>
<dbReference type="SUPFAM" id="SSF54928">
    <property type="entry name" value="RNA-binding domain, RBD"/>
    <property type="match status" value="1"/>
</dbReference>
<dbReference type="AlphaFoldDB" id="A0A550CTE0"/>
<feature type="compositionally biased region" description="Polar residues" evidence="1">
    <location>
        <begin position="277"/>
        <end position="286"/>
    </location>
</feature>
<dbReference type="EMBL" id="VDMD01000002">
    <property type="protein sequence ID" value="TRM68058.1"/>
    <property type="molecule type" value="Genomic_DNA"/>
</dbReference>
<organism evidence="2 3">
    <name type="scientific">Schizophyllum amplum</name>
    <dbReference type="NCBI Taxonomy" id="97359"/>
    <lineage>
        <taxon>Eukaryota</taxon>
        <taxon>Fungi</taxon>
        <taxon>Dikarya</taxon>
        <taxon>Basidiomycota</taxon>
        <taxon>Agaricomycotina</taxon>
        <taxon>Agaricomycetes</taxon>
        <taxon>Agaricomycetidae</taxon>
        <taxon>Agaricales</taxon>
        <taxon>Schizophyllaceae</taxon>
        <taxon>Schizophyllum</taxon>
    </lineage>
</organism>
<keyword evidence="3" id="KW-1185">Reference proteome</keyword>
<feature type="region of interest" description="Disordered" evidence="1">
    <location>
        <begin position="271"/>
        <end position="291"/>
    </location>
</feature>
<dbReference type="InterPro" id="IPR012677">
    <property type="entry name" value="Nucleotide-bd_a/b_plait_sf"/>
</dbReference>
<dbReference type="Proteomes" id="UP000320762">
    <property type="component" value="Unassembled WGS sequence"/>
</dbReference>
<dbReference type="GO" id="GO:0003676">
    <property type="term" value="F:nucleic acid binding"/>
    <property type="evidence" value="ECO:0007669"/>
    <property type="project" value="InterPro"/>
</dbReference>
<name>A0A550CTE0_9AGAR</name>
<proteinExistence type="predicted"/>
<gene>
    <name evidence="2" type="ORF">BD626DRAFT_480659</name>
</gene>
<comment type="caution">
    <text evidence="2">The sequence shown here is derived from an EMBL/GenBank/DDBJ whole genome shotgun (WGS) entry which is preliminary data.</text>
</comment>
<evidence type="ECO:0000256" key="1">
    <source>
        <dbReference type="SAM" id="MobiDB-lite"/>
    </source>
</evidence>
<dbReference type="OrthoDB" id="10324527at2759"/>
<reference evidence="2 3" key="1">
    <citation type="journal article" date="2019" name="New Phytol.">
        <title>Comparative genomics reveals unique wood-decay strategies and fruiting body development in the Schizophyllaceae.</title>
        <authorList>
            <person name="Almasi E."/>
            <person name="Sahu N."/>
            <person name="Krizsan K."/>
            <person name="Balint B."/>
            <person name="Kovacs G.M."/>
            <person name="Kiss B."/>
            <person name="Cseklye J."/>
            <person name="Drula E."/>
            <person name="Henrissat B."/>
            <person name="Nagy I."/>
            <person name="Chovatia M."/>
            <person name="Adam C."/>
            <person name="LaButti K."/>
            <person name="Lipzen A."/>
            <person name="Riley R."/>
            <person name="Grigoriev I.V."/>
            <person name="Nagy L.G."/>
        </authorList>
    </citation>
    <scope>NUCLEOTIDE SEQUENCE [LARGE SCALE GENOMIC DNA]</scope>
    <source>
        <strain evidence="2 3">NL-1724</strain>
    </source>
</reference>
<sequence length="318" mass="34646">MSSSSALSSVSESVATPGPVDLPAGDATMSNTKPEASAPMDVAATANHASMLPPAPPNVADHASAAPIARKSRPLARAQSMFDCGLFVNQKGLDNGNPGLIHVPLEKRDMQRVAKTNQARDAFVQSVVHKYREKESERWEELAKAGLLPESPAPYVYVGCLDHRVTKKALSLHFERALRVAESKARVRDVQIRFAHGHLCYTDVMFPNGHLDSQDTQYALVQFTEKSALPIALRLNGSVVNDVKIGVTLSAYALPEMHRMTRIQLLEMQELQGGQPSRPNTRSTSKNQRELVELTSAHTLQKAAKVLSKSKKGKKAAK</sequence>
<accession>A0A550CTE0</accession>
<evidence type="ECO:0000313" key="3">
    <source>
        <dbReference type="Proteomes" id="UP000320762"/>
    </source>
</evidence>
<feature type="compositionally biased region" description="Low complexity" evidence="1">
    <location>
        <begin position="1"/>
        <end position="15"/>
    </location>
</feature>
<protein>
    <submittedName>
        <fullName evidence="2">Uncharacterized protein</fullName>
    </submittedName>
</protein>